<feature type="compositionally biased region" description="Low complexity" evidence="1">
    <location>
        <begin position="143"/>
        <end position="159"/>
    </location>
</feature>
<protein>
    <submittedName>
        <fullName evidence="3">Uncharacterized protein</fullName>
    </submittedName>
</protein>
<dbReference type="Gramene" id="PAN34457">
    <property type="protein sequence ID" value="PAN34457"/>
    <property type="gene ID" value="PAHAL_6G093800"/>
</dbReference>
<evidence type="ECO:0000256" key="1">
    <source>
        <dbReference type="SAM" id="MobiDB-lite"/>
    </source>
</evidence>
<organism evidence="3">
    <name type="scientific">Panicum hallii</name>
    <dbReference type="NCBI Taxonomy" id="206008"/>
    <lineage>
        <taxon>Eukaryota</taxon>
        <taxon>Viridiplantae</taxon>
        <taxon>Streptophyta</taxon>
        <taxon>Embryophyta</taxon>
        <taxon>Tracheophyta</taxon>
        <taxon>Spermatophyta</taxon>
        <taxon>Magnoliopsida</taxon>
        <taxon>Liliopsida</taxon>
        <taxon>Poales</taxon>
        <taxon>Poaceae</taxon>
        <taxon>PACMAD clade</taxon>
        <taxon>Panicoideae</taxon>
        <taxon>Panicodae</taxon>
        <taxon>Paniceae</taxon>
        <taxon>Panicinae</taxon>
        <taxon>Panicum</taxon>
        <taxon>Panicum sect. Panicum</taxon>
    </lineage>
</organism>
<dbReference type="AlphaFoldDB" id="A0A2S3I1G3"/>
<feature type="transmembrane region" description="Helical" evidence="2">
    <location>
        <begin position="31"/>
        <end position="51"/>
    </location>
</feature>
<dbReference type="PANTHER" id="PTHR34483">
    <property type="entry name" value="OS09G0129800 PROTEIN"/>
    <property type="match status" value="1"/>
</dbReference>
<feature type="region of interest" description="Disordered" evidence="1">
    <location>
        <begin position="117"/>
        <end position="159"/>
    </location>
</feature>
<gene>
    <name evidence="3" type="ORF">PAHAL_6G093800</name>
</gene>
<proteinExistence type="predicted"/>
<keyword evidence="2" id="KW-0812">Transmembrane</keyword>
<evidence type="ECO:0000313" key="3">
    <source>
        <dbReference type="EMBL" id="PAN34457.1"/>
    </source>
</evidence>
<dbReference type="EMBL" id="CM008051">
    <property type="protein sequence ID" value="PAN34457.1"/>
    <property type="molecule type" value="Genomic_DNA"/>
</dbReference>
<keyword evidence="2" id="KW-1133">Transmembrane helix</keyword>
<evidence type="ECO:0000256" key="2">
    <source>
        <dbReference type="SAM" id="Phobius"/>
    </source>
</evidence>
<name>A0A2S3I1G3_9POAL</name>
<reference evidence="3" key="1">
    <citation type="submission" date="2018-04" db="EMBL/GenBank/DDBJ databases">
        <title>WGS assembly of Panicum hallii.</title>
        <authorList>
            <person name="Lovell J."/>
            <person name="Jenkins J."/>
            <person name="Lowry D."/>
            <person name="Mamidi S."/>
            <person name="Sreedasyam A."/>
            <person name="Weng X."/>
            <person name="Barry K."/>
            <person name="Bonette J."/>
            <person name="Campitelli B."/>
            <person name="Daum C."/>
            <person name="Gordon S."/>
            <person name="Gould B."/>
            <person name="Lipzen A."/>
            <person name="Macqueen A."/>
            <person name="Palacio-Mejia J."/>
            <person name="Plott C."/>
            <person name="Shakirov E."/>
            <person name="Shu S."/>
            <person name="Yoshinaga Y."/>
            <person name="Zane M."/>
            <person name="Rokhsar D."/>
            <person name="Grimwood J."/>
            <person name="Schmutz J."/>
            <person name="Juenger T."/>
        </authorList>
    </citation>
    <scope>NUCLEOTIDE SEQUENCE [LARGE SCALE GENOMIC DNA]</scope>
    <source>
        <strain evidence="3">FIL2</strain>
    </source>
</reference>
<feature type="compositionally biased region" description="Basic residues" evidence="1">
    <location>
        <begin position="132"/>
        <end position="142"/>
    </location>
</feature>
<keyword evidence="2" id="KW-0472">Membrane</keyword>
<sequence>MPAATARPAAPGTFTFLKQGVVLPARRWRPFLQIFAVNAVLGVALLLFKLLAVAPLVKALNCGGAYSAVIRDDIHAAAAWARSARRRRVPRPLPGRLARGQGRHRLRRRRGVLRRRAPHVPVVPPRREGRPRGRRRDVRVRLRPQGGLPRRRLPPGAAGGPAAFLSHRPSYPGWLVLPSAMPELLGGVFYLYLDVVCAVAVVASVAEHQAAAGVGGPGAVARALLLAVGWFLPRGGEVGSDDVAFVVDGGVACVLHRAVRMVSTVAVTAYYLECKKSKEIEDKAGCGD</sequence>
<dbReference type="PANTHER" id="PTHR34483:SF4">
    <property type="entry name" value="OS08G0256000 PROTEIN"/>
    <property type="match status" value="1"/>
</dbReference>
<dbReference type="Proteomes" id="UP000243499">
    <property type="component" value="Chromosome 6"/>
</dbReference>
<accession>A0A2S3I1G3</accession>